<dbReference type="AlphaFoldDB" id="A0A9D2JV10"/>
<accession>A0A9D2JV10</accession>
<keyword evidence="1" id="KW-0732">Signal</keyword>
<evidence type="ECO:0000313" key="3">
    <source>
        <dbReference type="Proteomes" id="UP000824055"/>
    </source>
</evidence>
<sequence>MKRISCFIALVCALLMGIASCSDDAVDIDEYTKQTLFVYMPWSGSETSSGLYSYFQVNLDSIERAIKRDKGLDGTRVLVFISNSANQSSLYEITYQNGDIAHVLVNEYAGQDYATTAGLSGLLNEVVTYAPALNYAMIIGGHGCGWTYKEDWEDYPTRALELKNKMNPAAGLPMTRFFGSVADNKYAMNVEELAEAIESTGLKMQYVLFDDCYMANVETAYALRNATNFLVASTSEVMSLGMPYYSLWPYLASGTPNYANIVSGFNEFYSGYTVPCGALSAIDCRQMENLAAVMSEVNATAVFDESSRAEVQALDGFSPNLFYDLGSYVKALEISNSLRLRFEAQLEATVRATQSTEYVYTALRGTDQLIKVEDYSGITISDISTHNVANKGKEKTEWWTASHQDIAVP</sequence>
<dbReference type="InterPro" id="IPR005077">
    <property type="entry name" value="Peptidase_C11"/>
</dbReference>
<protein>
    <recommendedName>
        <fullName evidence="4">Clostripain family protein</fullName>
    </recommendedName>
</protein>
<organism evidence="2 3">
    <name type="scientific">Candidatus Prevotella avicola</name>
    <dbReference type="NCBI Taxonomy" id="2838738"/>
    <lineage>
        <taxon>Bacteria</taxon>
        <taxon>Pseudomonadati</taxon>
        <taxon>Bacteroidota</taxon>
        <taxon>Bacteroidia</taxon>
        <taxon>Bacteroidales</taxon>
        <taxon>Prevotellaceae</taxon>
        <taxon>Prevotella</taxon>
    </lineage>
</organism>
<feature type="signal peptide" evidence="1">
    <location>
        <begin position="1"/>
        <end position="21"/>
    </location>
</feature>
<proteinExistence type="predicted"/>
<reference evidence="2" key="1">
    <citation type="journal article" date="2021" name="PeerJ">
        <title>Extensive microbial diversity within the chicken gut microbiome revealed by metagenomics and culture.</title>
        <authorList>
            <person name="Gilroy R."/>
            <person name="Ravi A."/>
            <person name="Getino M."/>
            <person name="Pursley I."/>
            <person name="Horton D.L."/>
            <person name="Alikhan N.F."/>
            <person name="Baker D."/>
            <person name="Gharbi K."/>
            <person name="Hall N."/>
            <person name="Watson M."/>
            <person name="Adriaenssens E.M."/>
            <person name="Foster-Nyarko E."/>
            <person name="Jarju S."/>
            <person name="Secka A."/>
            <person name="Antonio M."/>
            <person name="Oren A."/>
            <person name="Chaudhuri R.R."/>
            <person name="La Ragione R."/>
            <person name="Hildebrand F."/>
            <person name="Pallen M.J."/>
        </authorList>
    </citation>
    <scope>NUCLEOTIDE SEQUENCE</scope>
    <source>
        <strain evidence="2">ChiHecec3B27-8219</strain>
    </source>
</reference>
<dbReference type="Proteomes" id="UP000824055">
    <property type="component" value="Unassembled WGS sequence"/>
</dbReference>
<dbReference type="PANTHER" id="PTHR37835:SF1">
    <property type="entry name" value="ALPHA-CLOSTRIPAIN"/>
    <property type="match status" value="1"/>
</dbReference>
<name>A0A9D2JV10_9BACT</name>
<feature type="chain" id="PRO_5038342418" description="Clostripain family protein" evidence="1">
    <location>
        <begin position="22"/>
        <end position="409"/>
    </location>
</feature>
<dbReference type="EMBL" id="DXBE01000020">
    <property type="protein sequence ID" value="HIZ68645.1"/>
    <property type="molecule type" value="Genomic_DNA"/>
</dbReference>
<evidence type="ECO:0008006" key="4">
    <source>
        <dbReference type="Google" id="ProtNLM"/>
    </source>
</evidence>
<comment type="caution">
    <text evidence="2">The sequence shown here is derived from an EMBL/GenBank/DDBJ whole genome shotgun (WGS) entry which is preliminary data.</text>
</comment>
<evidence type="ECO:0000256" key="1">
    <source>
        <dbReference type="SAM" id="SignalP"/>
    </source>
</evidence>
<evidence type="ECO:0000313" key="2">
    <source>
        <dbReference type="EMBL" id="HIZ68645.1"/>
    </source>
</evidence>
<dbReference type="Gene3D" id="3.40.50.11970">
    <property type="match status" value="1"/>
</dbReference>
<dbReference type="Pfam" id="PF03415">
    <property type="entry name" value="Peptidase_C11"/>
    <property type="match status" value="1"/>
</dbReference>
<dbReference type="PROSITE" id="PS51257">
    <property type="entry name" value="PROKAR_LIPOPROTEIN"/>
    <property type="match status" value="1"/>
</dbReference>
<dbReference type="PANTHER" id="PTHR37835">
    <property type="entry name" value="ALPHA-CLOSTRIPAIN"/>
    <property type="match status" value="1"/>
</dbReference>
<reference evidence="2" key="2">
    <citation type="submission" date="2021-04" db="EMBL/GenBank/DDBJ databases">
        <authorList>
            <person name="Gilroy R."/>
        </authorList>
    </citation>
    <scope>NUCLEOTIDE SEQUENCE</scope>
    <source>
        <strain evidence="2">ChiHecec3B27-8219</strain>
    </source>
</reference>
<gene>
    <name evidence="2" type="ORF">H9966_01990</name>
</gene>